<accession>A0A9N9SNI9</accession>
<dbReference type="InterPro" id="IPR039884">
    <property type="entry name" value="R3HC1/R3HCL"/>
</dbReference>
<reference evidence="3" key="1">
    <citation type="submission" date="2022-01" db="EMBL/GenBank/DDBJ databases">
        <authorList>
            <person name="King R."/>
        </authorList>
    </citation>
    <scope>NUCLEOTIDE SEQUENCE</scope>
</reference>
<dbReference type="OrthoDB" id="5418203at2759"/>
<keyword evidence="4" id="KW-1185">Reference proteome</keyword>
<evidence type="ECO:0000256" key="1">
    <source>
        <dbReference type="SAM" id="Coils"/>
    </source>
</evidence>
<dbReference type="InterPro" id="IPR012677">
    <property type="entry name" value="Nucleotide-bd_a/b_plait_sf"/>
</dbReference>
<dbReference type="Gene3D" id="3.30.70.330">
    <property type="match status" value="1"/>
</dbReference>
<dbReference type="PANTHER" id="PTHR21678">
    <property type="entry name" value="GROWTH INHIBITION AND DIFFERENTIATION RELATED PROTEIN 88"/>
    <property type="match status" value="1"/>
</dbReference>
<feature type="region of interest" description="Disordered" evidence="2">
    <location>
        <begin position="102"/>
        <end position="121"/>
    </location>
</feature>
<feature type="coiled-coil region" evidence="1">
    <location>
        <begin position="444"/>
        <end position="496"/>
    </location>
</feature>
<dbReference type="PANTHER" id="PTHR21678:SF0">
    <property type="entry name" value="C3H1-TYPE DOMAIN-CONTAINING PROTEIN"/>
    <property type="match status" value="1"/>
</dbReference>
<evidence type="ECO:0000313" key="3">
    <source>
        <dbReference type="EMBL" id="CAG9828587.1"/>
    </source>
</evidence>
<gene>
    <name evidence="3" type="ORF">DIABBA_LOCUS2501</name>
</gene>
<organism evidence="3 4">
    <name type="scientific">Diabrotica balteata</name>
    <name type="common">Banded cucumber beetle</name>
    <dbReference type="NCBI Taxonomy" id="107213"/>
    <lineage>
        <taxon>Eukaryota</taxon>
        <taxon>Metazoa</taxon>
        <taxon>Ecdysozoa</taxon>
        <taxon>Arthropoda</taxon>
        <taxon>Hexapoda</taxon>
        <taxon>Insecta</taxon>
        <taxon>Pterygota</taxon>
        <taxon>Neoptera</taxon>
        <taxon>Endopterygota</taxon>
        <taxon>Coleoptera</taxon>
        <taxon>Polyphaga</taxon>
        <taxon>Cucujiformia</taxon>
        <taxon>Chrysomeloidea</taxon>
        <taxon>Chrysomelidae</taxon>
        <taxon>Galerucinae</taxon>
        <taxon>Diabroticina</taxon>
        <taxon>Diabroticites</taxon>
        <taxon>Diabrotica</taxon>
    </lineage>
</organism>
<keyword evidence="1" id="KW-0175">Coiled coil</keyword>
<name>A0A9N9SNI9_DIABA</name>
<evidence type="ECO:0000256" key="2">
    <source>
        <dbReference type="SAM" id="MobiDB-lite"/>
    </source>
</evidence>
<evidence type="ECO:0000313" key="4">
    <source>
        <dbReference type="Proteomes" id="UP001153709"/>
    </source>
</evidence>
<dbReference type="EMBL" id="OU898285">
    <property type="protein sequence ID" value="CAG9828587.1"/>
    <property type="molecule type" value="Genomic_DNA"/>
</dbReference>
<sequence length="690" mass="79842">MNINADVEKVISTLSSKFHKIFCDRDFVCCVLEDFQVILRNRNRCCVVVFPLLGRNYLKAVQYQAELFDLVVFTLGSGKNCFVAVCDTKFLIKKEEIEEQIMPNNEQEGGTGNNSKKKRPERQLYIPPAQRRLPISELPNGSKTDHGSSPKGRKQVSTINRKKELPEKVKVVTETERPNYNEDIKDAILNQFNEISNFSYMWWKYELFDSSENNLTSVYSKSFLKTSRLCNFNFSGSNIYELKTTKSLYILSKDYVLWQPKFDVLMNNKKSNLKAISPSNLDQSDVKDSDTNYRASIMTNFCIEKTYIQMLEKFNIYCDVDVLIIRNNWEPNRSWIACYGDFFYINDNNCDAISTIEDMISDFLTISEEKEKELIGTKTEKLEVENVISYVPENEKTNNNEQVCKTNPEIPHQNVSPSQKNNIKNVIPNSNLNYFKNSINLTENVKMKNDLEEEKEIMRKAKENINRKTRPIIKYVDEANDTLKIEKNDVNNWEDLFDEEGQIQEDLLKEIVHKVGKNVTIVKAKEDYSDYFTKHVKIEELEHMVELYDFPASLETHDLIHAFNEIKSDAMYIKWVDDTHAILVLGSSTQAQRAINVQNPLIKVRPMMAASKSTLSIAYQNDLKPAMKRPATNLQTARRLITTHLGTKSGINSEISAKERNDLKAAREMKRLVKKNEQDAWDGNLRSSMN</sequence>
<dbReference type="Proteomes" id="UP001153709">
    <property type="component" value="Chromosome 10"/>
</dbReference>
<dbReference type="AlphaFoldDB" id="A0A9N9SNI9"/>
<proteinExistence type="predicted"/>
<feature type="region of interest" description="Disordered" evidence="2">
    <location>
        <begin position="134"/>
        <end position="160"/>
    </location>
</feature>
<protein>
    <submittedName>
        <fullName evidence="3">Uncharacterized protein</fullName>
    </submittedName>
</protein>